<evidence type="ECO:0000256" key="1">
    <source>
        <dbReference type="SAM" id="MobiDB-lite"/>
    </source>
</evidence>
<organism evidence="2 3">
    <name type="scientific">Bacillus zhangzhouensis</name>
    <dbReference type="NCBI Taxonomy" id="1178540"/>
    <lineage>
        <taxon>Bacteria</taxon>
        <taxon>Bacillati</taxon>
        <taxon>Bacillota</taxon>
        <taxon>Bacilli</taxon>
        <taxon>Bacillales</taxon>
        <taxon>Bacillaceae</taxon>
        <taxon>Bacillus</taxon>
    </lineage>
</organism>
<comment type="caution">
    <text evidence="2">The sequence shown here is derived from an EMBL/GenBank/DDBJ whole genome shotgun (WGS) entry which is preliminary data.</text>
</comment>
<evidence type="ECO:0000313" key="2">
    <source>
        <dbReference type="EMBL" id="KEP25634.1"/>
    </source>
</evidence>
<dbReference type="AlphaFoldDB" id="A0A081L8Q8"/>
<dbReference type="EMBL" id="JOTP01000019">
    <property type="protein sequence ID" value="KEP25634.1"/>
    <property type="molecule type" value="Genomic_DNA"/>
</dbReference>
<feature type="region of interest" description="Disordered" evidence="1">
    <location>
        <begin position="1"/>
        <end position="31"/>
    </location>
</feature>
<protein>
    <submittedName>
        <fullName evidence="2">Uncharacterized protein</fullName>
    </submittedName>
</protein>
<reference evidence="2 3" key="1">
    <citation type="submission" date="2012-09" db="EMBL/GenBank/DDBJ databases">
        <title>Genome Sequence of Bacillus sp. DW5-4.</title>
        <authorList>
            <person name="Lai Q."/>
            <person name="Liu Y."/>
            <person name="Shao Z."/>
        </authorList>
    </citation>
    <scope>NUCLEOTIDE SEQUENCE [LARGE SCALE GENOMIC DNA]</scope>
    <source>
        <strain evidence="2 3">DW5-4</strain>
    </source>
</reference>
<gene>
    <name evidence="2" type="ORF">BA70_06570</name>
</gene>
<keyword evidence="3" id="KW-1185">Reference proteome</keyword>
<accession>A0A081L8Q8</accession>
<proteinExistence type="predicted"/>
<sequence length="93" mass="10919">MFSYKHSFSPLNGRGGTKENEPLEYTTKSTNRKVITGEERQQPVRAIKGKKSKIFDLRKNFYEIYPNINRKFSNFPVVISIKQAKRHKSKELI</sequence>
<dbReference type="Proteomes" id="UP000028091">
    <property type="component" value="Unassembled WGS sequence"/>
</dbReference>
<evidence type="ECO:0000313" key="3">
    <source>
        <dbReference type="Proteomes" id="UP000028091"/>
    </source>
</evidence>
<name>A0A081L8Q8_9BACI</name>